<name>A0ABY6LVG6_9ARAC</name>
<accession>A0ABY6LVG6</accession>
<protein>
    <submittedName>
        <fullName evidence="1">CNOT6L</fullName>
    </submittedName>
</protein>
<organism evidence="1 2">
    <name type="scientific">Cordylochernes scorpioides</name>
    <dbReference type="NCBI Taxonomy" id="51811"/>
    <lineage>
        <taxon>Eukaryota</taxon>
        <taxon>Metazoa</taxon>
        <taxon>Ecdysozoa</taxon>
        <taxon>Arthropoda</taxon>
        <taxon>Chelicerata</taxon>
        <taxon>Arachnida</taxon>
        <taxon>Pseudoscorpiones</taxon>
        <taxon>Cheliferoidea</taxon>
        <taxon>Chernetidae</taxon>
        <taxon>Cordylochernes</taxon>
    </lineage>
</organism>
<proteinExistence type="predicted"/>
<sequence length="100" mass="11813">MERFQRTSFLHRIMTGDEKWVYFDDPKRKKSWNIIISIKGIKFCVFESIEDESKVSDSEKSDAKNVDTIARSEKSPLKKRKFVNTKLAVKRPARGNIREF</sequence>
<dbReference type="Proteomes" id="UP001235939">
    <property type="component" value="Chromosome X"/>
</dbReference>
<dbReference type="Gene3D" id="3.30.420.10">
    <property type="entry name" value="Ribonuclease H-like superfamily/Ribonuclease H"/>
    <property type="match status" value="1"/>
</dbReference>
<reference evidence="1 2" key="1">
    <citation type="submission" date="2022-03" db="EMBL/GenBank/DDBJ databases">
        <title>A chromosomal length assembly of Cordylochernes scorpioides.</title>
        <authorList>
            <person name="Zeh D."/>
            <person name="Zeh J."/>
        </authorList>
    </citation>
    <scope>NUCLEOTIDE SEQUENCE [LARGE SCALE GENOMIC DNA]</scope>
    <source>
        <strain evidence="1">IN4F17</strain>
        <tissue evidence="1">Whole Body</tissue>
    </source>
</reference>
<evidence type="ECO:0000313" key="2">
    <source>
        <dbReference type="Proteomes" id="UP001235939"/>
    </source>
</evidence>
<dbReference type="InterPro" id="IPR036397">
    <property type="entry name" value="RNaseH_sf"/>
</dbReference>
<evidence type="ECO:0000313" key="1">
    <source>
        <dbReference type="EMBL" id="UYV84137.1"/>
    </source>
</evidence>
<gene>
    <name evidence="1" type="ORF">LAZ67_X001300</name>
</gene>
<dbReference type="EMBL" id="CP092886">
    <property type="protein sequence ID" value="UYV84137.1"/>
    <property type="molecule type" value="Genomic_DNA"/>
</dbReference>
<keyword evidence="2" id="KW-1185">Reference proteome</keyword>